<evidence type="ECO:0000313" key="2">
    <source>
        <dbReference type="EMBL" id="QEG23055.1"/>
    </source>
</evidence>
<keyword evidence="3" id="KW-1185">Reference proteome</keyword>
<dbReference type="SUPFAM" id="SSF53335">
    <property type="entry name" value="S-adenosyl-L-methionine-dependent methyltransferases"/>
    <property type="match status" value="1"/>
</dbReference>
<dbReference type="AlphaFoldDB" id="A0A5B9PD07"/>
<dbReference type="RefSeq" id="WP_075086118.1">
    <property type="nucleotide sequence ID" value="NZ_CP042912.1"/>
</dbReference>
<proteinExistence type="predicted"/>
<sequence>MEVITESIYDHPKYYDLVFGSDCAAEMKFIQQVNDEFLNGKAKRLFEPACGTCRLIHGLAKKGFSVEGIDLNEKAVDFGNKRFARASFPETAWVADMSDFAPKKKYDLAFNTINSFRHLTTAAAAESHLACMANGAKKNAIYLIGLHLNPMVGDMVDQESWAARRGHLSVLTHMWTESRDPKARMDKFGVHFDIYTPTRQFRIEDELAMRSYTWEQFLRMIELEGSWQVESAFDFTYKIDAPIEVDETTEDVVFVLRKK</sequence>
<accession>A0A5B9PD07</accession>
<dbReference type="OrthoDB" id="9811589at2"/>
<dbReference type="Gene3D" id="2.20.25.110">
    <property type="entry name" value="S-adenosyl-L-methionine-dependent methyltransferases"/>
    <property type="match status" value="1"/>
</dbReference>
<dbReference type="KEGG" id="mff:MFFC18_29470"/>
<dbReference type="Pfam" id="PF13649">
    <property type="entry name" value="Methyltransf_25"/>
    <property type="match status" value="1"/>
</dbReference>
<gene>
    <name evidence="2" type="ORF">MFFC18_29470</name>
</gene>
<dbReference type="Gene3D" id="3.40.50.150">
    <property type="entry name" value="Vaccinia Virus protein VP39"/>
    <property type="match status" value="1"/>
</dbReference>
<protein>
    <recommendedName>
        <fullName evidence="1">Methyltransferase domain-containing protein</fullName>
    </recommendedName>
</protein>
<dbReference type="EMBL" id="CP042912">
    <property type="protein sequence ID" value="QEG23055.1"/>
    <property type="molecule type" value="Genomic_DNA"/>
</dbReference>
<dbReference type="Proteomes" id="UP000322214">
    <property type="component" value="Chromosome"/>
</dbReference>
<name>A0A5B9PD07_9BACT</name>
<evidence type="ECO:0000313" key="3">
    <source>
        <dbReference type="Proteomes" id="UP000322214"/>
    </source>
</evidence>
<reference evidence="2 3" key="1">
    <citation type="submission" date="2019-08" db="EMBL/GenBank/DDBJ databases">
        <title>Deep-cultivation of Planctomycetes and their phenomic and genomic characterization uncovers novel biology.</title>
        <authorList>
            <person name="Wiegand S."/>
            <person name="Jogler M."/>
            <person name="Boedeker C."/>
            <person name="Pinto D."/>
            <person name="Vollmers J."/>
            <person name="Rivas-Marin E."/>
            <person name="Kohn T."/>
            <person name="Peeters S.H."/>
            <person name="Heuer A."/>
            <person name="Rast P."/>
            <person name="Oberbeckmann S."/>
            <person name="Bunk B."/>
            <person name="Jeske O."/>
            <person name="Meyerdierks A."/>
            <person name="Storesund J.E."/>
            <person name="Kallscheuer N."/>
            <person name="Luecker S."/>
            <person name="Lage O.M."/>
            <person name="Pohl T."/>
            <person name="Merkel B.J."/>
            <person name="Hornburger P."/>
            <person name="Mueller R.-W."/>
            <person name="Bruemmer F."/>
            <person name="Labrenz M."/>
            <person name="Spormann A.M."/>
            <person name="Op den Camp H."/>
            <person name="Overmann J."/>
            <person name="Amann R."/>
            <person name="Jetten M.S.M."/>
            <person name="Mascher T."/>
            <person name="Medema M.H."/>
            <person name="Devos D.P."/>
            <person name="Kaster A.-K."/>
            <person name="Ovreas L."/>
            <person name="Rohde M."/>
            <person name="Galperin M.Y."/>
            <person name="Jogler C."/>
        </authorList>
    </citation>
    <scope>NUCLEOTIDE SEQUENCE [LARGE SCALE GENOMIC DNA]</scope>
    <source>
        <strain evidence="2 3">FC18</strain>
    </source>
</reference>
<organism evidence="2 3">
    <name type="scientific">Mariniblastus fucicola</name>
    <dbReference type="NCBI Taxonomy" id="980251"/>
    <lineage>
        <taxon>Bacteria</taxon>
        <taxon>Pseudomonadati</taxon>
        <taxon>Planctomycetota</taxon>
        <taxon>Planctomycetia</taxon>
        <taxon>Pirellulales</taxon>
        <taxon>Pirellulaceae</taxon>
        <taxon>Mariniblastus</taxon>
    </lineage>
</organism>
<dbReference type="STRING" id="980251.GCA_001642875_04012"/>
<dbReference type="InterPro" id="IPR041698">
    <property type="entry name" value="Methyltransf_25"/>
</dbReference>
<feature type="domain" description="Methyltransferase" evidence="1">
    <location>
        <begin position="49"/>
        <end position="123"/>
    </location>
</feature>
<evidence type="ECO:0000259" key="1">
    <source>
        <dbReference type="Pfam" id="PF13649"/>
    </source>
</evidence>
<dbReference type="InterPro" id="IPR029063">
    <property type="entry name" value="SAM-dependent_MTases_sf"/>
</dbReference>